<dbReference type="PANTHER" id="PTHR47723">
    <property type="entry name" value="OS05G0353850 PROTEIN"/>
    <property type="match status" value="1"/>
</dbReference>
<dbReference type="Proteomes" id="UP000224567">
    <property type="component" value="Unassembled WGS sequence"/>
</dbReference>
<dbReference type="InterPro" id="IPR053151">
    <property type="entry name" value="RNase_H-like"/>
</dbReference>
<dbReference type="CDD" id="cd06222">
    <property type="entry name" value="RNase_H_like"/>
    <property type="match status" value="1"/>
</dbReference>
<dbReference type="AlphaFoldDB" id="A0A2G2XCX7"/>
<proteinExistence type="predicted"/>
<dbReference type="InterPro" id="IPR002156">
    <property type="entry name" value="RNaseH_domain"/>
</dbReference>
<dbReference type="OrthoDB" id="990022at2759"/>
<feature type="domain" description="RNase H type-1" evidence="1">
    <location>
        <begin position="36"/>
        <end position="97"/>
    </location>
</feature>
<dbReference type="GO" id="GO:0004523">
    <property type="term" value="F:RNA-DNA hybrid ribonuclease activity"/>
    <property type="evidence" value="ECO:0007669"/>
    <property type="project" value="InterPro"/>
</dbReference>
<accession>A0A2G2XCX7</accession>
<evidence type="ECO:0000259" key="1">
    <source>
        <dbReference type="Pfam" id="PF13456"/>
    </source>
</evidence>
<comment type="caution">
    <text evidence="2">The sequence shown here is derived from an EMBL/GenBank/DDBJ whole genome shotgun (WGS) entry which is preliminary data.</text>
</comment>
<evidence type="ECO:0000313" key="2">
    <source>
        <dbReference type="EMBL" id="PHT55335.1"/>
    </source>
</evidence>
<protein>
    <recommendedName>
        <fullName evidence="1">RNase H type-1 domain-containing protein</fullName>
    </recommendedName>
</protein>
<dbReference type="GO" id="GO:0003676">
    <property type="term" value="F:nucleic acid binding"/>
    <property type="evidence" value="ECO:0007669"/>
    <property type="project" value="InterPro"/>
</dbReference>
<sequence length="99" mass="11116">MSIRAPMATFEWKDKVCQADYSIKWNPPTPESIMLNTDATFRSGTEHGTIAEIFKDCTGAWLLGFINQVSVSDPLEVEIHALLFGLSIALEYTFLTLEM</sequence>
<reference evidence="2 3" key="1">
    <citation type="journal article" date="2017" name="Genome Biol.">
        <title>New reference genome sequences of hot pepper reveal the massive evolution of plant disease-resistance genes by retroduplication.</title>
        <authorList>
            <person name="Kim S."/>
            <person name="Park J."/>
            <person name="Yeom S.I."/>
            <person name="Kim Y.M."/>
            <person name="Seo E."/>
            <person name="Kim K.T."/>
            <person name="Kim M.S."/>
            <person name="Lee J.M."/>
            <person name="Cheong K."/>
            <person name="Shin H.S."/>
            <person name="Kim S.B."/>
            <person name="Han K."/>
            <person name="Lee J."/>
            <person name="Park M."/>
            <person name="Lee H.A."/>
            <person name="Lee H.Y."/>
            <person name="Lee Y."/>
            <person name="Oh S."/>
            <person name="Lee J.H."/>
            <person name="Choi E."/>
            <person name="Choi E."/>
            <person name="Lee S.E."/>
            <person name="Jeon J."/>
            <person name="Kim H."/>
            <person name="Choi G."/>
            <person name="Song H."/>
            <person name="Lee J."/>
            <person name="Lee S.C."/>
            <person name="Kwon J.K."/>
            <person name="Lee H.Y."/>
            <person name="Koo N."/>
            <person name="Hong Y."/>
            <person name="Kim R.W."/>
            <person name="Kang W.H."/>
            <person name="Huh J.H."/>
            <person name="Kang B.C."/>
            <person name="Yang T.J."/>
            <person name="Lee Y.H."/>
            <person name="Bennetzen J.L."/>
            <person name="Choi D."/>
        </authorList>
    </citation>
    <scope>NUCLEOTIDE SEQUENCE [LARGE SCALE GENOMIC DNA]</scope>
    <source>
        <strain evidence="3">cv. PBC81</strain>
    </source>
</reference>
<dbReference type="PANTHER" id="PTHR47723:SF19">
    <property type="entry name" value="POLYNUCLEOTIDYL TRANSFERASE, RIBONUCLEASE H-LIKE SUPERFAMILY PROTEIN"/>
    <property type="match status" value="1"/>
</dbReference>
<name>A0A2G2XCX7_CAPBA</name>
<evidence type="ECO:0000313" key="3">
    <source>
        <dbReference type="Proteomes" id="UP000224567"/>
    </source>
</evidence>
<organism evidence="2 3">
    <name type="scientific">Capsicum baccatum</name>
    <name type="common">Peruvian pepper</name>
    <dbReference type="NCBI Taxonomy" id="33114"/>
    <lineage>
        <taxon>Eukaryota</taxon>
        <taxon>Viridiplantae</taxon>
        <taxon>Streptophyta</taxon>
        <taxon>Embryophyta</taxon>
        <taxon>Tracheophyta</taxon>
        <taxon>Spermatophyta</taxon>
        <taxon>Magnoliopsida</taxon>
        <taxon>eudicotyledons</taxon>
        <taxon>Gunneridae</taxon>
        <taxon>Pentapetalae</taxon>
        <taxon>asterids</taxon>
        <taxon>lamiids</taxon>
        <taxon>Solanales</taxon>
        <taxon>Solanaceae</taxon>
        <taxon>Solanoideae</taxon>
        <taxon>Capsiceae</taxon>
        <taxon>Capsicum</taxon>
    </lineage>
</organism>
<keyword evidence="3" id="KW-1185">Reference proteome</keyword>
<reference evidence="3" key="2">
    <citation type="journal article" date="2017" name="J. Anim. Genet.">
        <title>Multiple reference genome sequences of hot pepper reveal the massive evolution of plant disease resistance genes by retroduplication.</title>
        <authorList>
            <person name="Kim S."/>
            <person name="Park J."/>
            <person name="Yeom S.-I."/>
            <person name="Kim Y.-M."/>
            <person name="Seo E."/>
            <person name="Kim K.-T."/>
            <person name="Kim M.-S."/>
            <person name="Lee J.M."/>
            <person name="Cheong K."/>
            <person name="Shin H.-S."/>
            <person name="Kim S.-B."/>
            <person name="Han K."/>
            <person name="Lee J."/>
            <person name="Park M."/>
            <person name="Lee H.-A."/>
            <person name="Lee H.-Y."/>
            <person name="Lee Y."/>
            <person name="Oh S."/>
            <person name="Lee J.H."/>
            <person name="Choi E."/>
            <person name="Choi E."/>
            <person name="Lee S.E."/>
            <person name="Jeon J."/>
            <person name="Kim H."/>
            <person name="Choi G."/>
            <person name="Song H."/>
            <person name="Lee J."/>
            <person name="Lee S.-C."/>
            <person name="Kwon J.-K."/>
            <person name="Lee H.-Y."/>
            <person name="Koo N."/>
            <person name="Hong Y."/>
            <person name="Kim R.W."/>
            <person name="Kang W.-H."/>
            <person name="Huh J.H."/>
            <person name="Kang B.-C."/>
            <person name="Yang T.-J."/>
            <person name="Lee Y.-H."/>
            <person name="Bennetzen J.L."/>
            <person name="Choi D."/>
        </authorList>
    </citation>
    <scope>NUCLEOTIDE SEQUENCE [LARGE SCALE GENOMIC DNA]</scope>
    <source>
        <strain evidence="3">cv. PBC81</strain>
    </source>
</reference>
<dbReference type="Pfam" id="PF13456">
    <property type="entry name" value="RVT_3"/>
    <property type="match status" value="1"/>
</dbReference>
<dbReference type="EMBL" id="MLFT02000002">
    <property type="protein sequence ID" value="PHT55335.1"/>
    <property type="molecule type" value="Genomic_DNA"/>
</dbReference>
<dbReference type="InterPro" id="IPR044730">
    <property type="entry name" value="RNase_H-like_dom_plant"/>
</dbReference>
<gene>
    <name evidence="2" type="ORF">CQW23_03821</name>
</gene>